<dbReference type="InterPro" id="IPR009078">
    <property type="entry name" value="Ferritin-like_SF"/>
</dbReference>
<name>A0A9E6TH85_9PSED</name>
<evidence type="ECO:0000313" key="1">
    <source>
        <dbReference type="EMBL" id="QXI17917.1"/>
    </source>
</evidence>
<dbReference type="RefSeq" id="WP_186546524.1">
    <property type="nucleotide sequence ID" value="NZ_CP077091.1"/>
</dbReference>
<proteinExistence type="predicted"/>
<reference evidence="1 2" key="2">
    <citation type="journal article" date="2021" name="Microorganisms">
        <title>The Ever-Expanding Pseudomonas Genus: Description of 43 New Species and Partition of the Pseudomonas putida Group.</title>
        <authorList>
            <person name="Girard L."/>
            <person name="Lood C."/>
            <person name="Hofte M."/>
            <person name="Vandamme P."/>
            <person name="Rokni-Zadeh H."/>
            <person name="van Noort V."/>
            <person name="Lavigne R."/>
            <person name="De Mot R."/>
        </authorList>
    </citation>
    <scope>NUCLEOTIDE SEQUENCE [LARGE SCALE GENOMIC DNA]</scope>
    <source>
        <strain evidence="1 2">SWRI65</strain>
    </source>
</reference>
<dbReference type="KEGG" id="phv:HU739_002660"/>
<accession>A0A9E6TH85</accession>
<organism evidence="1 2">
    <name type="scientific">Pseudomonas hamedanensis</name>
    <dbReference type="NCBI Taxonomy" id="2745504"/>
    <lineage>
        <taxon>Bacteria</taxon>
        <taxon>Pseudomonadati</taxon>
        <taxon>Pseudomonadota</taxon>
        <taxon>Gammaproteobacteria</taxon>
        <taxon>Pseudomonadales</taxon>
        <taxon>Pseudomonadaceae</taxon>
        <taxon>Pseudomonas</taxon>
    </lineage>
</organism>
<dbReference type="SUPFAM" id="SSF47240">
    <property type="entry name" value="Ferritin-like"/>
    <property type="match status" value="1"/>
</dbReference>
<dbReference type="InterPro" id="IPR012347">
    <property type="entry name" value="Ferritin-like"/>
</dbReference>
<dbReference type="Gene3D" id="1.20.1260.10">
    <property type="match status" value="1"/>
</dbReference>
<gene>
    <name evidence="1" type="ORF">HU739_002660</name>
</gene>
<evidence type="ECO:0000313" key="2">
    <source>
        <dbReference type="Proteomes" id="UP000631521"/>
    </source>
</evidence>
<protein>
    <submittedName>
        <fullName evidence="1">Uncharacterized protein</fullName>
    </submittedName>
</protein>
<reference evidence="1 2" key="1">
    <citation type="journal article" date="2020" name="Microorganisms">
        <title>Reliable Identification of Environmental Pseudomonas Isolates Using the rpoD Gene.</title>
        <authorList>
            <consortium name="The Broad Institute Genome Sequencing Platform"/>
            <person name="Girard L."/>
            <person name="Lood C."/>
            <person name="Rokni-Zadeh H."/>
            <person name="van Noort V."/>
            <person name="Lavigne R."/>
            <person name="De Mot R."/>
        </authorList>
    </citation>
    <scope>NUCLEOTIDE SEQUENCE [LARGE SCALE GENOMIC DNA]</scope>
    <source>
        <strain evidence="1 2">SWRI65</strain>
    </source>
</reference>
<dbReference type="AlphaFoldDB" id="A0A9E6TH85"/>
<keyword evidence="2" id="KW-1185">Reference proteome</keyword>
<sequence>MNATQTLYKVSHPLRISRYGAHTSLSTVERIEAIDALMQMLGTTLSIQAQLDYLEQTLRNVSFLPIRQLFRRLARTTADYAGFLATGIADLGGYAEPASLYRLNDVAQSLGFADCLIGIHDGMRRLRTADAVLREYQESADANKDSASKRFFEECLRRNAQLLWQINNNLPHE</sequence>
<dbReference type="Proteomes" id="UP000631521">
    <property type="component" value="Chromosome"/>
</dbReference>
<dbReference type="EMBL" id="CP077091">
    <property type="protein sequence ID" value="QXI17917.1"/>
    <property type="molecule type" value="Genomic_DNA"/>
</dbReference>